<dbReference type="InterPro" id="IPR000380">
    <property type="entry name" value="Topo_IA"/>
</dbReference>
<sequence length="547" mass="60087">MADTLIVIEAPGKVKLLSKILAELSISGQVIATRGSLYDMPIDQLGLDPSDLKPTKWVAISEGTIRFLSQRFRDAKKVFIMTDADRAGELIAAQVVTLLRKNNSTAEVLRITASALNTESVRHAFSVPRNIDRDVCLTMMATRAIDRAIGYLCSDRSIHQTAGRISSKIAQAINERPLSRWRLMGSHPSEPGWRISAKGPDSKKASLHALEKAFKNFDERLMQPAPARNLTKPPPPLLTGGDTLLFVAGQLDIPLDEAEKLIQSAYERGAISYPRTDSQEISIQTRTMLEGAMRQLGKRVRPFNMPLGAPVKPASAHEAVYPASPQLFYSPSLVGLSKHDAVPNMIARRTFASLSPDAKVKSLTVPQEVISAFLQSNSLPDLNVRIWKDVPETVGWLAFERDFVRPAEVSAVDLDHAILERLIEKNIGRPSTVVGHITNALKRRWVSPAGVLSDKGKSALTYLRDSFPGLLNGKDLEKFFDGRHFPTITSAIEAGLGEMQMSYQDLIKAAKVATAEKKVAVTYQADESSLPVYNEDAELYVSSADAR</sequence>
<dbReference type="EMBL" id="UAUF01000010">
    <property type="protein sequence ID" value="SPZ04917.1"/>
    <property type="molecule type" value="Genomic_DNA"/>
</dbReference>
<evidence type="ECO:0000259" key="5">
    <source>
        <dbReference type="PROSITE" id="PS52039"/>
    </source>
</evidence>
<dbReference type="InterPro" id="IPR006171">
    <property type="entry name" value="TOPRIM_dom"/>
</dbReference>
<feature type="domain" description="Topo IA-type catalytic" evidence="5">
    <location>
        <begin position="132"/>
        <end position="521"/>
    </location>
</feature>
<dbReference type="GeneID" id="300269173"/>
<dbReference type="PANTHER" id="PTHR42785:SF1">
    <property type="entry name" value="DNA TOPOISOMERASE"/>
    <property type="match status" value="1"/>
</dbReference>
<keyword evidence="1" id="KW-0799">Topoisomerase</keyword>
<dbReference type="PROSITE" id="PS50880">
    <property type="entry name" value="TOPRIM"/>
    <property type="match status" value="1"/>
</dbReference>
<dbReference type="Pfam" id="PF01131">
    <property type="entry name" value="Topoisom_bac"/>
    <property type="match status" value="1"/>
</dbReference>
<dbReference type="PROSITE" id="PS52039">
    <property type="entry name" value="TOPO_IA_2"/>
    <property type="match status" value="1"/>
</dbReference>
<dbReference type="InterPro" id="IPR013826">
    <property type="entry name" value="Topo_IA_cen_sub3"/>
</dbReference>
<evidence type="ECO:0000313" key="7">
    <source>
        <dbReference type="Proteomes" id="UP000250443"/>
    </source>
</evidence>
<dbReference type="InterPro" id="IPR023405">
    <property type="entry name" value="Topo_IA_core_domain"/>
</dbReference>
<dbReference type="AlphaFoldDB" id="A0A2X2C9W4"/>
<dbReference type="PANTHER" id="PTHR42785">
    <property type="entry name" value="DNA TOPOISOMERASE, TYPE IA, CORE"/>
    <property type="match status" value="1"/>
</dbReference>
<dbReference type="Gene3D" id="1.10.460.10">
    <property type="entry name" value="Topoisomerase I, domain 2"/>
    <property type="match status" value="1"/>
</dbReference>
<dbReference type="SMART" id="SM00437">
    <property type="entry name" value="TOP1Ac"/>
    <property type="match status" value="1"/>
</dbReference>
<dbReference type="Proteomes" id="UP000250443">
    <property type="component" value="Unassembled WGS sequence"/>
</dbReference>
<dbReference type="GO" id="GO:0003917">
    <property type="term" value="F:DNA topoisomerase type I (single strand cut, ATP-independent) activity"/>
    <property type="evidence" value="ECO:0007669"/>
    <property type="project" value="InterPro"/>
</dbReference>
<dbReference type="GO" id="GO:0003677">
    <property type="term" value="F:DNA binding"/>
    <property type="evidence" value="ECO:0007669"/>
    <property type="project" value="UniProtKB-KW"/>
</dbReference>
<dbReference type="InterPro" id="IPR013497">
    <property type="entry name" value="Topo_IA_cen"/>
</dbReference>
<dbReference type="EC" id="5.99.1.2" evidence="6"/>
<keyword evidence="2" id="KW-0238">DNA-binding</keyword>
<dbReference type="Gene3D" id="1.10.290.10">
    <property type="entry name" value="Topoisomerase I, domain 4"/>
    <property type="match status" value="1"/>
</dbReference>
<evidence type="ECO:0000256" key="2">
    <source>
        <dbReference type="ARBA" id="ARBA00023125"/>
    </source>
</evidence>
<evidence type="ECO:0000256" key="1">
    <source>
        <dbReference type="ARBA" id="ARBA00023029"/>
    </source>
</evidence>
<evidence type="ECO:0000259" key="4">
    <source>
        <dbReference type="PROSITE" id="PS50880"/>
    </source>
</evidence>
<reference evidence="6 7" key="1">
    <citation type="submission" date="2018-06" db="EMBL/GenBank/DDBJ databases">
        <authorList>
            <consortium name="Pathogen Informatics"/>
            <person name="Doyle S."/>
        </authorList>
    </citation>
    <scope>NUCLEOTIDE SEQUENCE [LARGE SCALE GENOMIC DNA]</scope>
    <source>
        <strain evidence="6 7">NCTC11842</strain>
    </source>
</reference>
<organism evidence="6 7">
    <name type="scientific">Pseudomonas luteola</name>
    <dbReference type="NCBI Taxonomy" id="47886"/>
    <lineage>
        <taxon>Bacteria</taxon>
        <taxon>Pseudomonadati</taxon>
        <taxon>Pseudomonadota</taxon>
        <taxon>Gammaproteobacteria</taxon>
        <taxon>Pseudomonadales</taxon>
        <taxon>Pseudomonadaceae</taxon>
        <taxon>Pseudomonas</taxon>
    </lineage>
</organism>
<proteinExistence type="predicted"/>
<dbReference type="Gene3D" id="2.60.510.20">
    <property type="match status" value="1"/>
</dbReference>
<keyword evidence="3 6" id="KW-0413">Isomerase</keyword>
<dbReference type="RefSeq" id="WP_074828681.1">
    <property type="nucleotide sequence ID" value="NZ_DALZQD010000020.1"/>
</dbReference>
<feature type="domain" description="Toprim" evidence="4">
    <location>
        <begin position="3"/>
        <end position="114"/>
    </location>
</feature>
<dbReference type="GO" id="GO:0006265">
    <property type="term" value="P:DNA topological change"/>
    <property type="evidence" value="ECO:0007669"/>
    <property type="project" value="InterPro"/>
</dbReference>
<evidence type="ECO:0000256" key="3">
    <source>
        <dbReference type="ARBA" id="ARBA00023235"/>
    </source>
</evidence>
<dbReference type="InterPro" id="IPR013824">
    <property type="entry name" value="Topo_IA_cen_sub1"/>
</dbReference>
<name>A0A2X2C9W4_PSELU</name>
<dbReference type="CDD" id="cd01028">
    <property type="entry name" value="TOPRIM_TopoIA"/>
    <property type="match status" value="1"/>
</dbReference>
<dbReference type="InterPro" id="IPR003602">
    <property type="entry name" value="Topo_IA_DNA-bd_dom"/>
</dbReference>
<dbReference type="Gene3D" id="3.40.50.140">
    <property type="match status" value="1"/>
</dbReference>
<protein>
    <submittedName>
        <fullName evidence="6">Putative DNA topoisomerase</fullName>
        <ecNumber evidence="6">5.99.1.2</ecNumber>
    </submittedName>
</protein>
<dbReference type="SUPFAM" id="SSF56712">
    <property type="entry name" value="Prokaryotic type I DNA topoisomerase"/>
    <property type="match status" value="1"/>
</dbReference>
<gene>
    <name evidence="6" type="primary">topA_1</name>
    <name evidence="6" type="ORF">NCTC11842_01437</name>
</gene>
<dbReference type="PRINTS" id="PR00417">
    <property type="entry name" value="PRTPISMRASEI"/>
</dbReference>
<evidence type="ECO:0000313" key="6">
    <source>
        <dbReference type="EMBL" id="SPZ04917.1"/>
    </source>
</evidence>
<dbReference type="SMART" id="SM00493">
    <property type="entry name" value="TOPRIM"/>
    <property type="match status" value="1"/>
</dbReference>
<dbReference type="Pfam" id="PF01751">
    <property type="entry name" value="Toprim"/>
    <property type="match status" value="1"/>
</dbReference>
<accession>A0A2X2C9W4</accession>